<evidence type="ECO:0000256" key="1">
    <source>
        <dbReference type="SAM" id="MobiDB-lite"/>
    </source>
</evidence>
<reference evidence="2 3" key="1">
    <citation type="submission" date="2023-10" db="EMBL/GenBank/DDBJ databases">
        <title>Phytobacter spp. The emergence of a new genus of hospital-origin enterobacteria encoding carbapenemases in Argentina.</title>
        <authorList>
            <person name="Vay C."/>
            <person name="Almuzara M."/>
            <person name="Traglia G.M."/>
            <person name="Campos J."/>
        </authorList>
    </citation>
    <scope>NUCLEOTIDE SEQUENCE [LARGE SCALE GENOMIC DNA]</scope>
    <source>
        <strain evidence="2 3">CVMA36</strain>
    </source>
</reference>
<name>A0AB35RMY5_9ENTR</name>
<protein>
    <submittedName>
        <fullName evidence="2">Uncharacterized protein</fullName>
    </submittedName>
</protein>
<dbReference type="RefSeq" id="WP_229221179.1">
    <property type="nucleotide sequence ID" value="NZ_JAWJAC010000007.1"/>
</dbReference>
<comment type="caution">
    <text evidence="2">The sequence shown here is derived from an EMBL/GenBank/DDBJ whole genome shotgun (WGS) entry which is preliminary data.</text>
</comment>
<proteinExistence type="predicted"/>
<feature type="region of interest" description="Disordered" evidence="1">
    <location>
        <begin position="1"/>
        <end position="23"/>
    </location>
</feature>
<evidence type="ECO:0000313" key="3">
    <source>
        <dbReference type="Proteomes" id="UP001286589"/>
    </source>
</evidence>
<feature type="compositionally biased region" description="Low complexity" evidence="1">
    <location>
        <begin position="1"/>
        <end position="20"/>
    </location>
</feature>
<organism evidence="2 3">
    <name type="scientific">Phytobacter ursingii</name>
    <dbReference type="NCBI Taxonomy" id="1972431"/>
    <lineage>
        <taxon>Bacteria</taxon>
        <taxon>Pseudomonadati</taxon>
        <taxon>Pseudomonadota</taxon>
        <taxon>Gammaproteobacteria</taxon>
        <taxon>Enterobacterales</taxon>
        <taxon>Enterobacteriaceae</taxon>
        <taxon>Phytobacter</taxon>
    </lineage>
</organism>
<keyword evidence="3" id="KW-1185">Reference proteome</keyword>
<evidence type="ECO:0000313" key="2">
    <source>
        <dbReference type="EMBL" id="MDV2863509.1"/>
    </source>
</evidence>
<dbReference type="Proteomes" id="UP001286589">
    <property type="component" value="Unassembled WGS sequence"/>
</dbReference>
<gene>
    <name evidence="2" type="ORF">R0H02_13665</name>
</gene>
<accession>A0AB35RMY5</accession>
<dbReference type="AlphaFoldDB" id="A0AB35RMY5"/>
<sequence>MKTPSKVSKSPSSSKSPKNSGLTGAQYVSVVNSATQLGSSFADYAAEAERTEQVKAQSLRDMHVSNNEVQIAHYKLTERTDELSVERMKLENARKAADDSHERWMMDHESREELAKILREKLNQSTITEQELLILQNLYVPASDK</sequence>
<dbReference type="EMBL" id="JAWJAC010000007">
    <property type="protein sequence ID" value="MDV2863509.1"/>
    <property type="molecule type" value="Genomic_DNA"/>
</dbReference>